<accession>A0ABP9YWQ8</accession>
<sequence length="117" mass="13498">MAAQWVYANGSTWVTLDRSAQFQIETLWTRDASSWIASDSFRGPVYVDTSEMVLMFAGLSYVIARRISTLEHERSNEPSFKKLKTYRTPTRIADSKFKKVDLNTPAAQQARRKLQFE</sequence>
<evidence type="ECO:0008006" key="3">
    <source>
        <dbReference type="Google" id="ProtNLM"/>
    </source>
</evidence>
<evidence type="ECO:0000313" key="2">
    <source>
        <dbReference type="Proteomes" id="UP001473302"/>
    </source>
</evidence>
<proteinExistence type="predicted"/>
<name>A0ABP9YWQ8_9FUNG</name>
<evidence type="ECO:0000313" key="1">
    <source>
        <dbReference type="EMBL" id="GAA5811293.1"/>
    </source>
</evidence>
<protein>
    <recommendedName>
        <fullName evidence="3">WWE domain-containing protein</fullName>
    </recommendedName>
</protein>
<dbReference type="Proteomes" id="UP001473302">
    <property type="component" value="Unassembled WGS sequence"/>
</dbReference>
<reference evidence="1 2" key="1">
    <citation type="submission" date="2024-04" db="EMBL/GenBank/DDBJ databases">
        <title>genome sequences of Mucor flavus KT1a and Helicostylum pulchrum KT1b strains isolated from the surface of a dry-aged beef.</title>
        <authorList>
            <person name="Toyotome T."/>
            <person name="Hosono M."/>
            <person name="Torimaru M."/>
            <person name="Fukuda K."/>
            <person name="Mikami N."/>
        </authorList>
    </citation>
    <scope>NUCLEOTIDE SEQUENCE [LARGE SCALE GENOMIC DNA]</scope>
    <source>
        <strain evidence="1 2">KT1a</strain>
    </source>
</reference>
<dbReference type="EMBL" id="BAABUK010000009">
    <property type="protein sequence ID" value="GAA5811293.1"/>
    <property type="molecule type" value="Genomic_DNA"/>
</dbReference>
<gene>
    <name evidence="1" type="ORF">MFLAVUS_004726</name>
</gene>
<comment type="caution">
    <text evidence="1">The sequence shown here is derived from an EMBL/GenBank/DDBJ whole genome shotgun (WGS) entry which is preliminary data.</text>
</comment>
<organism evidence="1 2">
    <name type="scientific">Mucor flavus</name>
    <dbReference type="NCBI Taxonomy" id="439312"/>
    <lineage>
        <taxon>Eukaryota</taxon>
        <taxon>Fungi</taxon>
        <taxon>Fungi incertae sedis</taxon>
        <taxon>Mucoromycota</taxon>
        <taxon>Mucoromycotina</taxon>
        <taxon>Mucoromycetes</taxon>
        <taxon>Mucorales</taxon>
        <taxon>Mucorineae</taxon>
        <taxon>Mucoraceae</taxon>
        <taxon>Mucor</taxon>
    </lineage>
</organism>
<keyword evidence="2" id="KW-1185">Reference proteome</keyword>